<reference evidence="2" key="1">
    <citation type="submission" date="2022-12" db="EMBL/GenBank/DDBJ databases">
        <authorList>
            <person name="Petersen C."/>
        </authorList>
    </citation>
    <scope>NUCLEOTIDE SEQUENCE</scope>
    <source>
        <strain evidence="2">IBT 15544</strain>
    </source>
</reference>
<dbReference type="Proteomes" id="UP001150904">
    <property type="component" value="Unassembled WGS sequence"/>
</dbReference>
<dbReference type="OrthoDB" id="4359628at2759"/>
<comment type="caution">
    <text evidence="2">The sequence shown here is derived from an EMBL/GenBank/DDBJ whole genome shotgun (WGS) entry which is preliminary data.</text>
</comment>
<feature type="compositionally biased region" description="Polar residues" evidence="1">
    <location>
        <begin position="145"/>
        <end position="157"/>
    </location>
</feature>
<dbReference type="AlphaFoldDB" id="A0A9W9MB33"/>
<dbReference type="EMBL" id="JAPQKR010000015">
    <property type="protein sequence ID" value="KAJ5195443.1"/>
    <property type="molecule type" value="Genomic_DNA"/>
</dbReference>
<feature type="compositionally biased region" description="Polar residues" evidence="1">
    <location>
        <begin position="62"/>
        <end position="74"/>
    </location>
</feature>
<reference evidence="2" key="2">
    <citation type="journal article" date="2023" name="IMA Fungus">
        <title>Comparative genomic study of the Penicillium genus elucidates a diverse pangenome and 15 lateral gene transfer events.</title>
        <authorList>
            <person name="Petersen C."/>
            <person name="Sorensen T."/>
            <person name="Nielsen M.R."/>
            <person name="Sondergaard T.E."/>
            <person name="Sorensen J.L."/>
            <person name="Fitzpatrick D.A."/>
            <person name="Frisvad J.C."/>
            <person name="Nielsen K.L."/>
        </authorList>
    </citation>
    <scope>NUCLEOTIDE SEQUENCE</scope>
    <source>
        <strain evidence="2">IBT 15544</strain>
    </source>
</reference>
<feature type="region of interest" description="Disordered" evidence="1">
    <location>
        <begin position="142"/>
        <end position="166"/>
    </location>
</feature>
<keyword evidence="3" id="KW-1185">Reference proteome</keyword>
<name>A0A9W9MB33_9EURO</name>
<gene>
    <name evidence="2" type="ORF">N7498_008881</name>
</gene>
<evidence type="ECO:0000256" key="1">
    <source>
        <dbReference type="SAM" id="MobiDB-lite"/>
    </source>
</evidence>
<feature type="region of interest" description="Disordered" evidence="1">
    <location>
        <begin position="1"/>
        <end position="74"/>
    </location>
</feature>
<evidence type="ECO:0000313" key="3">
    <source>
        <dbReference type="Proteomes" id="UP001150904"/>
    </source>
</evidence>
<dbReference type="GeneID" id="83183244"/>
<feature type="compositionally biased region" description="Basic and acidic residues" evidence="1">
    <location>
        <begin position="38"/>
        <end position="58"/>
    </location>
</feature>
<sequence length="375" mass="41490">MASPAFNGKVGGSPDPFHPFLAGSRGARKPMRINLEPKSPEIKAETQDEDALTDHDTPNDPLLSSSHPNVHQTIPTCAPLLAPRTVPPVPRHNRLHFPSESDISALDIGPSLIQTHSQRTAQSLRLTPAPIASRTGFLRVLPVTRSPNTPPETSWSDSFPEITRPDRPRSRLRIEDLEPNAVAPGSASISPQFLTTRLNHQSALHAFPEPFGFRLQEPVRPDRPRGRFCIEDLDSEAVTSDSASISPELLLSNRIRRQETLHQLPYPPFLYRTWRGPTPIAGDIHMLGYGYGYGARKYTHVDLAMNLDPGNNITSASQLPSQHHAPPPVGPYDSYPNAFMAGMADYGRSLEIYKSLEDDWNEVPNEPVEEMNGQV</sequence>
<dbReference type="RefSeq" id="XP_058305931.1">
    <property type="nucleotide sequence ID" value="XM_058455943.1"/>
</dbReference>
<protein>
    <submittedName>
        <fullName evidence="2">Uncharacterized protein</fullName>
    </submittedName>
</protein>
<proteinExistence type="predicted"/>
<accession>A0A9W9MB33</accession>
<evidence type="ECO:0000313" key="2">
    <source>
        <dbReference type="EMBL" id="KAJ5195443.1"/>
    </source>
</evidence>
<organism evidence="2 3">
    <name type="scientific">Penicillium cinerascens</name>
    <dbReference type="NCBI Taxonomy" id="70096"/>
    <lineage>
        <taxon>Eukaryota</taxon>
        <taxon>Fungi</taxon>
        <taxon>Dikarya</taxon>
        <taxon>Ascomycota</taxon>
        <taxon>Pezizomycotina</taxon>
        <taxon>Eurotiomycetes</taxon>
        <taxon>Eurotiomycetidae</taxon>
        <taxon>Eurotiales</taxon>
        <taxon>Aspergillaceae</taxon>
        <taxon>Penicillium</taxon>
    </lineage>
</organism>